<evidence type="ECO:0000313" key="1">
    <source>
        <dbReference type="EMBL" id="GBL86932.1"/>
    </source>
</evidence>
<sequence length="126" mass="13918">MDPACHVGTIQGHGGSIMIWGVFSWTFLESLVHVPTSLIAIRKTEIIGTMEPHWHSSKASDSGSEGPSLKPDFIDERLCMWAWCMFSLTSWFKRNPAGVVRMSGEACAGSDVVLVIWPRLKITRSG</sequence>
<dbReference type="OrthoDB" id="9996331at2759"/>
<evidence type="ECO:0000313" key="2">
    <source>
        <dbReference type="Proteomes" id="UP000499080"/>
    </source>
</evidence>
<dbReference type="Proteomes" id="UP000499080">
    <property type="component" value="Unassembled WGS sequence"/>
</dbReference>
<protein>
    <submittedName>
        <fullName evidence="1">Uncharacterized protein</fullName>
    </submittedName>
</protein>
<dbReference type="AlphaFoldDB" id="A0A4Y2B3K8"/>
<comment type="caution">
    <text evidence="1">The sequence shown here is derived from an EMBL/GenBank/DDBJ whole genome shotgun (WGS) entry which is preliminary data.</text>
</comment>
<name>A0A4Y2B3K8_ARAVE</name>
<accession>A0A4Y2B3K8</accession>
<dbReference type="EMBL" id="BGPR01082398">
    <property type="protein sequence ID" value="GBL86932.1"/>
    <property type="molecule type" value="Genomic_DNA"/>
</dbReference>
<gene>
    <name evidence="1" type="ORF">AVEN_172035_1</name>
</gene>
<organism evidence="1 2">
    <name type="scientific">Araneus ventricosus</name>
    <name type="common">Orbweaver spider</name>
    <name type="synonym">Epeira ventricosa</name>
    <dbReference type="NCBI Taxonomy" id="182803"/>
    <lineage>
        <taxon>Eukaryota</taxon>
        <taxon>Metazoa</taxon>
        <taxon>Ecdysozoa</taxon>
        <taxon>Arthropoda</taxon>
        <taxon>Chelicerata</taxon>
        <taxon>Arachnida</taxon>
        <taxon>Araneae</taxon>
        <taxon>Araneomorphae</taxon>
        <taxon>Entelegynae</taxon>
        <taxon>Araneoidea</taxon>
        <taxon>Araneidae</taxon>
        <taxon>Araneus</taxon>
    </lineage>
</organism>
<reference evidence="1 2" key="1">
    <citation type="journal article" date="2019" name="Sci. Rep.">
        <title>Orb-weaving spider Araneus ventricosus genome elucidates the spidroin gene catalogue.</title>
        <authorList>
            <person name="Kono N."/>
            <person name="Nakamura H."/>
            <person name="Ohtoshi R."/>
            <person name="Moran D.A.P."/>
            <person name="Shinohara A."/>
            <person name="Yoshida Y."/>
            <person name="Fujiwara M."/>
            <person name="Mori M."/>
            <person name="Tomita M."/>
            <person name="Arakawa K."/>
        </authorList>
    </citation>
    <scope>NUCLEOTIDE SEQUENCE [LARGE SCALE GENOMIC DNA]</scope>
</reference>
<keyword evidence="2" id="KW-1185">Reference proteome</keyword>
<proteinExistence type="predicted"/>